<evidence type="ECO:0000256" key="1">
    <source>
        <dbReference type="ARBA" id="ARBA00004651"/>
    </source>
</evidence>
<reference evidence="10" key="1">
    <citation type="journal article" date="2019" name="Int. J. Syst. Evol. Microbiol.">
        <title>The Global Catalogue of Microorganisms (GCM) 10K type strain sequencing project: providing services to taxonomists for standard genome sequencing and annotation.</title>
        <authorList>
            <consortium name="The Broad Institute Genomics Platform"/>
            <consortium name="The Broad Institute Genome Sequencing Center for Infectious Disease"/>
            <person name="Wu L."/>
            <person name="Ma J."/>
        </authorList>
    </citation>
    <scope>NUCLEOTIDE SEQUENCE [LARGE SCALE GENOMIC DNA]</scope>
    <source>
        <strain evidence="10">JCM 18303</strain>
    </source>
</reference>
<keyword evidence="10" id="KW-1185">Reference proteome</keyword>
<gene>
    <name evidence="9" type="ORF">GCM10023321_00440</name>
</gene>
<feature type="transmembrane region" description="Helical" evidence="7">
    <location>
        <begin position="43"/>
        <end position="64"/>
    </location>
</feature>
<keyword evidence="3" id="KW-1003">Cell membrane</keyword>
<feature type="transmembrane region" description="Helical" evidence="7">
    <location>
        <begin position="280"/>
        <end position="302"/>
    </location>
</feature>
<keyword evidence="5 7" id="KW-1133">Transmembrane helix</keyword>
<keyword evidence="4 7" id="KW-0812">Transmembrane</keyword>
<name>A0ABP9PCD2_9PSEU</name>
<dbReference type="Pfam" id="PF07690">
    <property type="entry name" value="MFS_1"/>
    <property type="match status" value="1"/>
</dbReference>
<comment type="subcellular location">
    <subcellularLocation>
        <location evidence="1">Cell membrane</location>
        <topology evidence="1">Multi-pass membrane protein</topology>
    </subcellularLocation>
</comment>
<dbReference type="EMBL" id="BAABJP010000001">
    <property type="protein sequence ID" value="GAA5144339.1"/>
    <property type="molecule type" value="Genomic_DNA"/>
</dbReference>
<evidence type="ECO:0000313" key="10">
    <source>
        <dbReference type="Proteomes" id="UP001428817"/>
    </source>
</evidence>
<evidence type="ECO:0000259" key="8">
    <source>
        <dbReference type="PROSITE" id="PS50850"/>
    </source>
</evidence>
<feature type="transmembrane region" description="Helical" evidence="7">
    <location>
        <begin position="338"/>
        <end position="357"/>
    </location>
</feature>
<keyword evidence="6 7" id="KW-0472">Membrane</keyword>
<evidence type="ECO:0000256" key="6">
    <source>
        <dbReference type="ARBA" id="ARBA00023136"/>
    </source>
</evidence>
<dbReference type="Proteomes" id="UP001428817">
    <property type="component" value="Unassembled WGS sequence"/>
</dbReference>
<proteinExistence type="predicted"/>
<feature type="transmembrane region" description="Helical" evidence="7">
    <location>
        <begin position="369"/>
        <end position="388"/>
    </location>
</feature>
<evidence type="ECO:0000256" key="3">
    <source>
        <dbReference type="ARBA" id="ARBA00022475"/>
    </source>
</evidence>
<sequence>MIALVRANPRFGALWTARTVSFLGDSLSLVALLLYVADHTGQALAVAALLVFGEVLPALFGPLAGALSDRFDLRRIMITCELTQAALTVVIALWLPGLPALLALVAARALAAQVFAPASRTAVGGLVEPAVLPGANAALGLGTNGAEAVGPLMAAVLLPVLGVRGVLLIDAATFLISAALLLRLPAMRRPAATEGGTLAGLREGFGYLRGNLVARAVLFGTFAVVAANGIDDVALVFLTQRDLGGGDSAVAALLSAVGLGLLLGYWLLSRFHPTRAMGAMLLAGFAVSSAGNLLTGLSWAVAVAFGLQAVRGLGIAAMDVAATTMLQRFVPERLQGRVFGAFYGGIGVAAGLSYLGGGLLLDATSPRTTFLVAGAVGLAATAGTVLALRKGTEPAPPETTEPPCQTD</sequence>
<dbReference type="PANTHER" id="PTHR43266:SF2">
    <property type="entry name" value="MAJOR FACILITATOR SUPERFAMILY (MFS) PROFILE DOMAIN-CONTAINING PROTEIN"/>
    <property type="match status" value="1"/>
</dbReference>
<dbReference type="RefSeq" id="WP_221497507.1">
    <property type="nucleotide sequence ID" value="NZ_BAABJP010000001.1"/>
</dbReference>
<feature type="transmembrane region" description="Helical" evidence="7">
    <location>
        <begin position="12"/>
        <end position="37"/>
    </location>
</feature>
<dbReference type="InterPro" id="IPR036259">
    <property type="entry name" value="MFS_trans_sf"/>
</dbReference>
<comment type="caution">
    <text evidence="9">The sequence shown here is derived from an EMBL/GenBank/DDBJ whole genome shotgun (WGS) entry which is preliminary data.</text>
</comment>
<dbReference type="Gene3D" id="1.20.1250.20">
    <property type="entry name" value="MFS general substrate transporter like domains"/>
    <property type="match status" value="2"/>
</dbReference>
<evidence type="ECO:0000256" key="4">
    <source>
        <dbReference type="ARBA" id="ARBA00022692"/>
    </source>
</evidence>
<feature type="transmembrane region" description="Helical" evidence="7">
    <location>
        <begin position="250"/>
        <end position="268"/>
    </location>
</feature>
<dbReference type="PANTHER" id="PTHR43266">
    <property type="entry name" value="MACROLIDE-EFFLUX PROTEIN"/>
    <property type="match status" value="1"/>
</dbReference>
<dbReference type="InterPro" id="IPR011701">
    <property type="entry name" value="MFS"/>
</dbReference>
<organism evidence="9 10">
    <name type="scientific">Pseudonocardia eucalypti</name>
    <dbReference type="NCBI Taxonomy" id="648755"/>
    <lineage>
        <taxon>Bacteria</taxon>
        <taxon>Bacillati</taxon>
        <taxon>Actinomycetota</taxon>
        <taxon>Actinomycetes</taxon>
        <taxon>Pseudonocardiales</taxon>
        <taxon>Pseudonocardiaceae</taxon>
        <taxon>Pseudonocardia</taxon>
    </lineage>
</organism>
<feature type="transmembrane region" description="Helical" evidence="7">
    <location>
        <begin position="161"/>
        <end position="182"/>
    </location>
</feature>
<dbReference type="CDD" id="cd06173">
    <property type="entry name" value="MFS_MefA_like"/>
    <property type="match status" value="1"/>
</dbReference>
<accession>A0ABP9PCD2</accession>
<dbReference type="PROSITE" id="PS50850">
    <property type="entry name" value="MFS"/>
    <property type="match status" value="1"/>
</dbReference>
<keyword evidence="2" id="KW-0813">Transport</keyword>
<evidence type="ECO:0000313" key="9">
    <source>
        <dbReference type="EMBL" id="GAA5144339.1"/>
    </source>
</evidence>
<protein>
    <submittedName>
        <fullName evidence="9">MFS transporter</fullName>
    </submittedName>
</protein>
<feature type="transmembrane region" description="Helical" evidence="7">
    <location>
        <begin position="212"/>
        <end position="230"/>
    </location>
</feature>
<feature type="transmembrane region" description="Helical" evidence="7">
    <location>
        <begin position="85"/>
        <end position="107"/>
    </location>
</feature>
<evidence type="ECO:0000256" key="5">
    <source>
        <dbReference type="ARBA" id="ARBA00022989"/>
    </source>
</evidence>
<dbReference type="SUPFAM" id="SSF103473">
    <property type="entry name" value="MFS general substrate transporter"/>
    <property type="match status" value="1"/>
</dbReference>
<feature type="domain" description="Major facilitator superfamily (MFS) profile" evidence="8">
    <location>
        <begin position="213"/>
        <end position="407"/>
    </location>
</feature>
<evidence type="ECO:0000256" key="2">
    <source>
        <dbReference type="ARBA" id="ARBA00022448"/>
    </source>
</evidence>
<evidence type="ECO:0000256" key="7">
    <source>
        <dbReference type="SAM" id="Phobius"/>
    </source>
</evidence>
<dbReference type="InterPro" id="IPR020846">
    <property type="entry name" value="MFS_dom"/>
</dbReference>